<proteinExistence type="predicted"/>
<keyword evidence="1" id="KW-0472">Membrane</keyword>
<evidence type="ECO:0000256" key="1">
    <source>
        <dbReference type="SAM" id="Phobius"/>
    </source>
</evidence>
<accession>A0A7S4LJL2</accession>
<dbReference type="EMBL" id="HBJA01131271">
    <property type="protein sequence ID" value="CAE0833811.1"/>
    <property type="molecule type" value="Transcribed_RNA"/>
</dbReference>
<feature type="transmembrane region" description="Helical" evidence="1">
    <location>
        <begin position="80"/>
        <end position="98"/>
    </location>
</feature>
<protein>
    <recommendedName>
        <fullName evidence="3">G-protein coupled receptors family 1 profile domain-containing protein</fullName>
    </recommendedName>
</protein>
<feature type="transmembrane region" description="Helical" evidence="1">
    <location>
        <begin position="110"/>
        <end position="129"/>
    </location>
</feature>
<keyword evidence="1" id="KW-0812">Transmembrane</keyword>
<evidence type="ECO:0008006" key="3">
    <source>
        <dbReference type="Google" id="ProtNLM"/>
    </source>
</evidence>
<sequence length="135" mass="15311">MGFYSAFATYSSQMATLLIAYLTYRIVFSTVPKWEYVALVGLAIFVLSGLISMLPLIGVASYVKYDGFCYIDYRDVTHCVLWLLIMVPCVFGVLLLYVQIYKRSGLSKTVRFGLLGFWFVFLCGWVLGIPTCLHI</sequence>
<gene>
    <name evidence="2" type="ORF">EGYM00163_LOCUS45107</name>
</gene>
<reference evidence="2" key="1">
    <citation type="submission" date="2021-01" db="EMBL/GenBank/DDBJ databases">
        <authorList>
            <person name="Corre E."/>
            <person name="Pelletier E."/>
            <person name="Niang G."/>
            <person name="Scheremetjew M."/>
            <person name="Finn R."/>
            <person name="Kale V."/>
            <person name="Holt S."/>
            <person name="Cochrane G."/>
            <person name="Meng A."/>
            <person name="Brown T."/>
            <person name="Cohen L."/>
        </authorList>
    </citation>
    <scope>NUCLEOTIDE SEQUENCE</scope>
    <source>
        <strain evidence="2">CCMP1594</strain>
    </source>
</reference>
<organism evidence="2">
    <name type="scientific">Eutreptiella gymnastica</name>
    <dbReference type="NCBI Taxonomy" id="73025"/>
    <lineage>
        <taxon>Eukaryota</taxon>
        <taxon>Discoba</taxon>
        <taxon>Euglenozoa</taxon>
        <taxon>Euglenida</taxon>
        <taxon>Spirocuta</taxon>
        <taxon>Euglenophyceae</taxon>
        <taxon>Eutreptiales</taxon>
        <taxon>Eutreptiaceae</taxon>
        <taxon>Eutreptiella</taxon>
    </lineage>
</organism>
<feature type="transmembrane region" description="Helical" evidence="1">
    <location>
        <begin position="6"/>
        <end position="24"/>
    </location>
</feature>
<name>A0A7S4LJL2_9EUGL</name>
<feature type="transmembrane region" description="Helical" evidence="1">
    <location>
        <begin position="36"/>
        <end position="60"/>
    </location>
</feature>
<keyword evidence="1" id="KW-1133">Transmembrane helix</keyword>
<dbReference type="AlphaFoldDB" id="A0A7S4LJL2"/>
<evidence type="ECO:0000313" key="2">
    <source>
        <dbReference type="EMBL" id="CAE0833811.1"/>
    </source>
</evidence>